<dbReference type="AlphaFoldDB" id="R4G4I5"/>
<keyword evidence="16 20" id="KW-0594">Phospholipid biosynthesis</keyword>
<keyword evidence="15 20" id="KW-0472">Membrane</keyword>
<sequence>MTTSVKSLVPLVEPVYKKIVSHFPQNYIKFSFAYGSAVFPQGGIKLQEKPMIDMIFVVDESENFHNQNLRMNPGHYSFLRYFGHEFITIVQEKWPAKVYFNTLIPFEKEGIMFKYGVVNQEDLINDLYDWNYLYLSGRLHKPVKFVEPPVGPVTTALKQNLMSAIHAALIMLPENFTLMEFFLEIADLSYNGDFRMIYGEDKNKVINIVEKQIPEFCKLYGPLLGTLHDVVEIPDKEAPDKLCTQDTSPRNRMYHLFQLPKIPQKALIKHWQFHVSWRRKDSEDVLKNMACDPDIGQILSNCLKMVVLKSSIEQSLKGLFTAGFKKSLQYSNKKITRMVKAREQKLKWNE</sequence>
<evidence type="ECO:0000256" key="18">
    <source>
        <dbReference type="ARBA" id="ARBA00029893"/>
    </source>
</evidence>
<organism evidence="21">
    <name type="scientific">Rhodnius prolixus</name>
    <name type="common">Triatomid bug</name>
    <dbReference type="NCBI Taxonomy" id="13249"/>
    <lineage>
        <taxon>Eukaryota</taxon>
        <taxon>Metazoa</taxon>
        <taxon>Ecdysozoa</taxon>
        <taxon>Arthropoda</taxon>
        <taxon>Hexapoda</taxon>
        <taxon>Insecta</taxon>
        <taxon>Pterygota</taxon>
        <taxon>Neoptera</taxon>
        <taxon>Paraneoptera</taxon>
        <taxon>Hemiptera</taxon>
        <taxon>Heteroptera</taxon>
        <taxon>Panheteroptera</taxon>
        <taxon>Cimicomorpha</taxon>
        <taxon>Reduviidae</taxon>
        <taxon>Triatominae</taxon>
        <taxon>Rhodnius</taxon>
    </lineage>
</organism>
<proteinExistence type="evidence at transcript level"/>
<dbReference type="Pfam" id="PF09139">
    <property type="entry name" value="Tam41_Mmp37"/>
    <property type="match status" value="1"/>
</dbReference>
<dbReference type="PANTHER" id="PTHR13619">
    <property type="entry name" value="PHOSPHATIDATE CYTIDYLYLTRANSFERASE, MITOCHONDRIAL"/>
    <property type="match status" value="1"/>
</dbReference>
<evidence type="ECO:0000256" key="15">
    <source>
        <dbReference type="ARBA" id="ARBA00023136"/>
    </source>
</evidence>
<evidence type="ECO:0000256" key="6">
    <source>
        <dbReference type="ARBA" id="ARBA00012487"/>
    </source>
</evidence>
<comment type="similarity">
    <text evidence="5 20">Belongs to the TAM41 family.</text>
</comment>
<evidence type="ECO:0000256" key="5">
    <source>
        <dbReference type="ARBA" id="ARBA00005458"/>
    </source>
</evidence>
<evidence type="ECO:0000313" key="21">
    <source>
        <dbReference type="EMBL" id="JAA76180.1"/>
    </source>
</evidence>
<dbReference type="GO" id="GO:0004605">
    <property type="term" value="F:phosphatidate cytidylyltransferase activity"/>
    <property type="evidence" value="ECO:0007669"/>
    <property type="project" value="UniProtKB-UniRule"/>
</dbReference>
<keyword evidence="11 20" id="KW-0999">Mitochondrion inner membrane</keyword>
<comment type="function">
    <text evidence="20">Catalyzes the conversion of phosphatidic acid (PA) to CDP-diacylglycerol (CDP-DAG), an essential intermediate in the synthesis of phosphatidylglycerol, cardiolipin and phosphatidylinositol.</text>
</comment>
<dbReference type="GO" id="GO:0016024">
    <property type="term" value="P:CDP-diacylglycerol biosynthetic process"/>
    <property type="evidence" value="ECO:0007669"/>
    <property type="project" value="UniProtKB-UniRule"/>
</dbReference>
<evidence type="ECO:0000256" key="11">
    <source>
        <dbReference type="ARBA" id="ARBA00022792"/>
    </source>
</evidence>
<reference evidence="21" key="1">
    <citation type="submission" date="2013-04" db="EMBL/GenBank/DDBJ databases">
        <title>An insight into the transcriptome of the digestive tract of the blood sucking bug, Rhodnius prolixus.</title>
        <authorList>
            <person name="Ribeiro J.M.C."/>
            <person name="Genta F.A."/>
            <person name="Sorgine M.H.F."/>
            <person name="Paiva-Silva G.O."/>
            <person name="Majerowicz D."/>
            <person name="Medeiros M."/>
            <person name="Koerich L."/>
            <person name="Terra W.R."/>
            <person name="Ferreira C."/>
            <person name="Pimentel A.C."/>
            <person name="Bisch P.M."/>
            <person name="Diniz M.M.P."/>
            <person name="Nascimento R."/>
            <person name="Salmon D."/>
            <person name="Silber A.M."/>
            <person name="Alves M."/>
            <person name="Oliveira M.F."/>
            <person name="Gondim K.C."/>
            <person name="Silva Neto M.A.C."/>
            <person name="Atella G.C."/>
            <person name="Araujo H."/>
            <person name="Dias F.S."/>
            <person name="Polycarpo C.R."/>
            <person name="Fampa P."/>
            <person name="Melo A.C."/>
            <person name="Tanaka A.S."/>
            <person name="Balczun C."/>
            <person name="Oliveira J.H.M."/>
            <person name="Goncalves R."/>
            <person name="Lazoski C."/>
            <person name="Pereira M.A."/>
            <person name="Rivera-Pomar R."/>
            <person name="Diambra L."/>
            <person name="Schaub G.A."/>
            <person name="Garcia E.S."/>
            <person name="Azambuja P."/>
            <person name="Braz G.R.C."/>
            <person name="Oliveira P.L."/>
        </authorList>
    </citation>
    <scope>NUCLEOTIDE SEQUENCE</scope>
</reference>
<keyword evidence="9 20" id="KW-0808">Transferase</keyword>
<evidence type="ECO:0000256" key="17">
    <source>
        <dbReference type="ARBA" id="ARBA00023264"/>
    </source>
</evidence>
<comment type="subcellular location">
    <subcellularLocation>
        <location evidence="2 20">Mitochondrion inner membrane</location>
        <topology evidence="2 20">Peripheral membrane protein</topology>
        <orientation evidence="2 20">Matrix side</orientation>
    </subcellularLocation>
</comment>
<evidence type="ECO:0000256" key="4">
    <source>
        <dbReference type="ARBA" id="ARBA00005189"/>
    </source>
</evidence>
<keyword evidence="10 20" id="KW-0548">Nucleotidyltransferase</keyword>
<dbReference type="UniPathway" id="UPA00557">
    <property type="reaction ID" value="UER00614"/>
</dbReference>
<keyword evidence="12 20" id="KW-0460">Magnesium</keyword>
<protein>
    <recommendedName>
        <fullName evidence="7 20">Phosphatidate cytidylyltransferase, mitochondrial</fullName>
        <ecNumber evidence="6 20">2.7.7.41</ecNumber>
    </recommendedName>
    <alternativeName>
        <fullName evidence="18 20">CDP-diacylglycerol synthase</fullName>
    </alternativeName>
    <alternativeName>
        <fullName evidence="19 20">Mitochondrial translocator assembly and maintenance protein 41 homolog</fullName>
    </alternativeName>
</protein>
<dbReference type="PANTHER" id="PTHR13619:SF0">
    <property type="entry name" value="PHOSPHATIDATE CYTIDYLYLTRANSFERASE, MITOCHONDRIAL"/>
    <property type="match status" value="1"/>
</dbReference>
<accession>R4G4I5</accession>
<evidence type="ECO:0000256" key="12">
    <source>
        <dbReference type="ARBA" id="ARBA00022842"/>
    </source>
</evidence>
<keyword evidence="13 20" id="KW-0443">Lipid metabolism</keyword>
<dbReference type="EMBL" id="GAHY01001330">
    <property type="protein sequence ID" value="JAA76180.1"/>
    <property type="molecule type" value="mRNA"/>
</dbReference>
<dbReference type="EC" id="2.7.7.41" evidence="6 20"/>
<keyword evidence="17 20" id="KW-1208">Phospholipid metabolism</keyword>
<evidence type="ECO:0000256" key="1">
    <source>
        <dbReference type="ARBA" id="ARBA00001946"/>
    </source>
</evidence>
<evidence type="ECO:0000256" key="10">
    <source>
        <dbReference type="ARBA" id="ARBA00022695"/>
    </source>
</evidence>
<evidence type="ECO:0000256" key="14">
    <source>
        <dbReference type="ARBA" id="ARBA00023128"/>
    </source>
</evidence>
<dbReference type="InterPro" id="IPR015222">
    <property type="entry name" value="Tam41"/>
</dbReference>
<keyword evidence="14 20" id="KW-0496">Mitochondrion</keyword>
<dbReference type="PIRSF" id="PIRSF028840">
    <property type="entry name" value="Mmp37"/>
    <property type="match status" value="1"/>
</dbReference>
<keyword evidence="8 20" id="KW-0444">Lipid biosynthesis</keyword>
<dbReference type="GO" id="GO:0032049">
    <property type="term" value="P:cardiolipin biosynthetic process"/>
    <property type="evidence" value="ECO:0007669"/>
    <property type="project" value="UniProtKB-UniRule"/>
</dbReference>
<evidence type="ECO:0000256" key="8">
    <source>
        <dbReference type="ARBA" id="ARBA00022516"/>
    </source>
</evidence>
<comment type="pathway">
    <text evidence="4">Lipid metabolism.</text>
</comment>
<evidence type="ECO:0000256" key="2">
    <source>
        <dbReference type="ARBA" id="ARBA00004443"/>
    </source>
</evidence>
<comment type="catalytic activity">
    <reaction evidence="20">
        <text>a 1,2-diacyl-sn-glycero-3-phosphate + CTP + H(+) = a CDP-1,2-diacyl-sn-glycerol + diphosphate</text>
        <dbReference type="Rhea" id="RHEA:16229"/>
        <dbReference type="ChEBI" id="CHEBI:15378"/>
        <dbReference type="ChEBI" id="CHEBI:33019"/>
        <dbReference type="ChEBI" id="CHEBI:37563"/>
        <dbReference type="ChEBI" id="CHEBI:58332"/>
        <dbReference type="ChEBI" id="CHEBI:58608"/>
        <dbReference type="EC" id="2.7.7.41"/>
    </reaction>
</comment>
<evidence type="ECO:0000256" key="20">
    <source>
        <dbReference type="PIRNR" id="PIRNR028840"/>
    </source>
</evidence>
<evidence type="ECO:0000256" key="7">
    <source>
        <dbReference type="ARBA" id="ARBA00018337"/>
    </source>
</evidence>
<evidence type="ECO:0000256" key="19">
    <source>
        <dbReference type="ARBA" id="ARBA00031502"/>
    </source>
</evidence>
<evidence type="ECO:0000256" key="16">
    <source>
        <dbReference type="ARBA" id="ARBA00023209"/>
    </source>
</evidence>
<name>R4G4I5_RHOPR</name>
<comment type="pathway">
    <text evidence="3 20">Phospholipid metabolism; CDP-diacylglycerol biosynthesis; CDP-diacylglycerol from sn-glycerol 3-phosphate: step 3/3.</text>
</comment>
<evidence type="ECO:0000256" key="13">
    <source>
        <dbReference type="ARBA" id="ARBA00023098"/>
    </source>
</evidence>
<dbReference type="GO" id="GO:0005743">
    <property type="term" value="C:mitochondrial inner membrane"/>
    <property type="evidence" value="ECO:0007669"/>
    <property type="project" value="UniProtKB-SubCell"/>
</dbReference>
<evidence type="ECO:0000256" key="9">
    <source>
        <dbReference type="ARBA" id="ARBA00022679"/>
    </source>
</evidence>
<comment type="cofactor">
    <cofactor evidence="1 20">
        <name>Mg(2+)</name>
        <dbReference type="ChEBI" id="CHEBI:18420"/>
    </cofactor>
</comment>
<evidence type="ECO:0000256" key="3">
    <source>
        <dbReference type="ARBA" id="ARBA00005119"/>
    </source>
</evidence>